<dbReference type="Proteomes" id="UP001144280">
    <property type="component" value="Unassembled WGS sequence"/>
</dbReference>
<proteinExistence type="inferred from homology"/>
<dbReference type="Pfam" id="PF00728">
    <property type="entry name" value="Glyco_hydro_20"/>
    <property type="match status" value="2"/>
</dbReference>
<evidence type="ECO:0000259" key="7">
    <source>
        <dbReference type="Pfam" id="PF02838"/>
    </source>
</evidence>
<evidence type="ECO:0000256" key="2">
    <source>
        <dbReference type="ARBA" id="ARBA00006285"/>
    </source>
</evidence>
<keyword evidence="5" id="KW-0326">Glycosidase</keyword>
<dbReference type="EMBL" id="BSDI01000047">
    <property type="protein sequence ID" value="GLI01622.1"/>
    <property type="molecule type" value="Genomic_DNA"/>
</dbReference>
<evidence type="ECO:0000259" key="6">
    <source>
        <dbReference type="Pfam" id="PF00728"/>
    </source>
</evidence>
<dbReference type="InterPro" id="IPR015883">
    <property type="entry name" value="Glyco_hydro_20_cat"/>
</dbReference>
<evidence type="ECO:0000313" key="8">
    <source>
        <dbReference type="EMBL" id="GLI01622.1"/>
    </source>
</evidence>
<sequence>MGVIPAPMEVRPAPGQDFRLGPDTAIFTEPGSAEARRIGEYLAALLRPATGYPIPVTDENTATITLRLGGGGLGPEGYRLTTNVDGVSVRADAPAGLFAGVQTLRQLLPADIESPALVAREWTVPGGAIADRPRFPYRGAMLDLARHFHTLDEIKAFVDQIAAYKVNHLHLHLTDDQGWRIEILSWPKLTAGDGGSGVDGAGGGYLTQAEYAELVAYAAERYVTVVPEIDMPGHTNAAQVAYPELNGGIAATPRTDTAVGYSSLRGGDEVTYAFVEDVVRELAALTPGPYLHVGGDEADATPDGDYRTFMRRIIPIVERHGKKVLGWHEIAKADPPASVVPQFWGSAGTHPEVAAAATRGARVLMSPSNRAYLDMKYTPDTPLGLDWAGYIEVRDAYEWDPAAQIEGVGEAHVLGVEAPLWSETMRTLADVETMTYPRLPAIAEVGWSAVDRRDWESFRHRVAAHAPRWTLRGTAFHRSPQIPWEYDQ</sequence>
<dbReference type="InterPro" id="IPR017853">
    <property type="entry name" value="GH"/>
</dbReference>
<evidence type="ECO:0000256" key="3">
    <source>
        <dbReference type="ARBA" id="ARBA00012663"/>
    </source>
</evidence>
<dbReference type="PANTHER" id="PTHR22600:SF57">
    <property type="entry name" value="BETA-N-ACETYLHEXOSAMINIDASE"/>
    <property type="match status" value="1"/>
</dbReference>
<dbReference type="Gene3D" id="3.30.379.10">
    <property type="entry name" value="Chitobiase/beta-hexosaminidase domain 2-like"/>
    <property type="match status" value="1"/>
</dbReference>
<dbReference type="InterPro" id="IPR025705">
    <property type="entry name" value="Beta_hexosaminidase_sua/sub"/>
</dbReference>
<accession>A0ABQ5R4B0</accession>
<dbReference type="SUPFAM" id="SSF55545">
    <property type="entry name" value="beta-N-acetylhexosaminidase-like domain"/>
    <property type="match status" value="1"/>
</dbReference>
<comment type="catalytic activity">
    <reaction evidence="1">
        <text>Hydrolysis of terminal non-reducing N-acetyl-D-hexosamine residues in N-acetyl-beta-D-hexosaminides.</text>
        <dbReference type="EC" id="3.2.1.52"/>
    </reaction>
</comment>
<feature type="domain" description="Glycoside hydrolase family 20 catalytic" evidence="6">
    <location>
        <begin position="135"/>
        <end position="299"/>
    </location>
</feature>
<comment type="caution">
    <text evidence="8">The sequence shown here is derived from an EMBL/GenBank/DDBJ whole genome shotgun (WGS) entry which is preliminary data.</text>
</comment>
<dbReference type="PANTHER" id="PTHR22600">
    <property type="entry name" value="BETA-HEXOSAMINIDASE"/>
    <property type="match status" value="1"/>
</dbReference>
<dbReference type="Pfam" id="PF02838">
    <property type="entry name" value="Glyco_hydro_20b"/>
    <property type="match status" value="1"/>
</dbReference>
<evidence type="ECO:0000256" key="4">
    <source>
        <dbReference type="ARBA" id="ARBA00022801"/>
    </source>
</evidence>
<evidence type="ECO:0000313" key="9">
    <source>
        <dbReference type="Proteomes" id="UP001144280"/>
    </source>
</evidence>
<reference evidence="8" key="1">
    <citation type="submission" date="2022-12" db="EMBL/GenBank/DDBJ databases">
        <title>New Phytohabitans aurantiacus sp. RD004123 nov., an actinomycete isolated from soil.</title>
        <authorList>
            <person name="Triningsih D.W."/>
            <person name="Harunari E."/>
            <person name="Igarashi Y."/>
        </authorList>
    </citation>
    <scope>NUCLEOTIDE SEQUENCE</scope>
    <source>
        <strain evidence="8">RD004123</strain>
    </source>
</reference>
<protein>
    <recommendedName>
        <fullName evidence="3">beta-N-acetylhexosaminidase</fullName>
        <ecNumber evidence="3">3.2.1.52</ecNumber>
    </recommendedName>
</protein>
<comment type="similarity">
    <text evidence="2">Belongs to the glycosyl hydrolase 20 family.</text>
</comment>
<dbReference type="EC" id="3.2.1.52" evidence="3"/>
<dbReference type="InterPro" id="IPR015882">
    <property type="entry name" value="HEX_bac_N"/>
</dbReference>
<keyword evidence="4" id="KW-0378">Hydrolase</keyword>
<keyword evidence="9" id="KW-1185">Reference proteome</keyword>
<dbReference type="Gene3D" id="3.20.20.80">
    <property type="entry name" value="Glycosidases"/>
    <property type="match status" value="1"/>
</dbReference>
<dbReference type="RefSeq" id="WP_281902787.1">
    <property type="nucleotide sequence ID" value="NZ_BSDI01000047.1"/>
</dbReference>
<organism evidence="8 9">
    <name type="scientific">Phytohabitans aurantiacus</name>
    <dbReference type="NCBI Taxonomy" id="3016789"/>
    <lineage>
        <taxon>Bacteria</taxon>
        <taxon>Bacillati</taxon>
        <taxon>Actinomycetota</taxon>
        <taxon>Actinomycetes</taxon>
        <taxon>Micromonosporales</taxon>
        <taxon>Micromonosporaceae</taxon>
    </lineage>
</organism>
<gene>
    <name evidence="8" type="ORF">Pa4123_68980</name>
</gene>
<evidence type="ECO:0000256" key="5">
    <source>
        <dbReference type="ARBA" id="ARBA00023295"/>
    </source>
</evidence>
<dbReference type="PRINTS" id="PR00738">
    <property type="entry name" value="GLHYDRLASE20"/>
</dbReference>
<feature type="domain" description="Glycoside hydrolase family 20 catalytic" evidence="6">
    <location>
        <begin position="308"/>
        <end position="449"/>
    </location>
</feature>
<dbReference type="CDD" id="cd06568">
    <property type="entry name" value="GH20_SpHex_like"/>
    <property type="match status" value="1"/>
</dbReference>
<evidence type="ECO:0000256" key="1">
    <source>
        <dbReference type="ARBA" id="ARBA00001231"/>
    </source>
</evidence>
<name>A0ABQ5R4B0_9ACTN</name>
<dbReference type="InterPro" id="IPR029018">
    <property type="entry name" value="Hex-like_dom2"/>
</dbReference>
<dbReference type="SUPFAM" id="SSF51445">
    <property type="entry name" value="(Trans)glycosidases"/>
    <property type="match status" value="1"/>
</dbReference>
<feature type="domain" description="Beta-hexosaminidase bacterial type N-terminal" evidence="7">
    <location>
        <begin position="2"/>
        <end position="131"/>
    </location>
</feature>